<reference evidence="10" key="2">
    <citation type="submission" date="2020-02" db="EMBL/GenBank/DDBJ databases">
        <authorList>
            <person name="Gilchrist C.L.M."/>
            <person name="Chooi Y.-H."/>
        </authorList>
    </citation>
    <scope>NUCLEOTIDE SEQUENCE</scope>
    <source>
        <strain evidence="10">MST-FP2251</strain>
    </source>
</reference>
<evidence type="ECO:0000256" key="5">
    <source>
        <dbReference type="ARBA" id="ARBA00023002"/>
    </source>
</evidence>
<comment type="caution">
    <text evidence="10">The sequence shown here is derived from an EMBL/GenBank/DDBJ whole genome shotgun (WGS) entry which is preliminary data.</text>
</comment>
<dbReference type="InterPro" id="IPR017972">
    <property type="entry name" value="Cyt_P450_CS"/>
</dbReference>
<dbReference type="GO" id="GO:0016705">
    <property type="term" value="F:oxidoreductase activity, acting on paired donors, with incorporation or reduction of molecular oxygen"/>
    <property type="evidence" value="ECO:0007669"/>
    <property type="project" value="InterPro"/>
</dbReference>
<evidence type="ECO:0000256" key="4">
    <source>
        <dbReference type="ARBA" id="ARBA00022723"/>
    </source>
</evidence>
<dbReference type="PANTHER" id="PTHR46300">
    <property type="entry name" value="P450, PUTATIVE (EUROFUNG)-RELATED-RELATED"/>
    <property type="match status" value="1"/>
</dbReference>
<comment type="similarity">
    <text evidence="2 9">Belongs to the cytochrome P450 family.</text>
</comment>
<evidence type="ECO:0000313" key="11">
    <source>
        <dbReference type="Proteomes" id="UP001194746"/>
    </source>
</evidence>
<sequence>MPSAIVSLIIGLGVLYLARSFWTRKKTPAALPPGPSPKPIIGNLGDLPPAGVPEWEHWAKYKELYGPISSINVFGATIVILNDARLAFDLLEKRSAIHSSRPSLEFANMSGWDRILGSMLYSDSFRATRKYLHRQIGANVSVARFDNIQEAEVRRFLLRLLKQPNDLVHHIRKEAGAIILKVGYGYTIEPHDRDPLVDLADKAMEEFSIAIMPSAFTVNFVPILKYLPSWFPGAGFQQVAKKFKQNVSAFSDKPYHFVKQSMAKKEFEPSFLSRLLDEVQFEPGSEDEQVVKWSAASLYAGGSDTTVSTLACFFLAMTLYPEVQKKAQAEIDQVVGSSRLPGFEDRDNLPYINATVKELLRWHPVAPSGVVHMSLEDDICDGSFLHDPDTYPDPMAFKPERFLEYDDHRPERDPHLIAFGFGRRVCPGRSLASSNVYLSVAQTLAVFNIAKAIRDGKEVDVQPRFLPGIISHPVPFDCTIKPRSAGHEELIRAAEKEYPWEKSHASDLAQINIGGQ</sequence>
<dbReference type="InterPro" id="IPR002401">
    <property type="entry name" value="Cyt_P450_E_grp-I"/>
</dbReference>
<keyword evidence="11" id="KW-1185">Reference proteome</keyword>
<dbReference type="CDD" id="cd11065">
    <property type="entry name" value="CYP64-like"/>
    <property type="match status" value="1"/>
</dbReference>
<dbReference type="PRINTS" id="PR00463">
    <property type="entry name" value="EP450I"/>
</dbReference>
<dbReference type="GO" id="GO:0020037">
    <property type="term" value="F:heme binding"/>
    <property type="evidence" value="ECO:0007669"/>
    <property type="project" value="InterPro"/>
</dbReference>
<evidence type="ECO:0000256" key="6">
    <source>
        <dbReference type="ARBA" id="ARBA00023004"/>
    </source>
</evidence>
<reference evidence="10" key="1">
    <citation type="journal article" date="2019" name="Beilstein J. Org. Chem.">
        <title>Nanangenines: drimane sesquiterpenoids as the dominant metabolite cohort of a novel Australian fungus, Aspergillus nanangensis.</title>
        <authorList>
            <person name="Lacey H.J."/>
            <person name="Gilchrist C.L.M."/>
            <person name="Crombie A."/>
            <person name="Kalaitzis J.A."/>
            <person name="Vuong D."/>
            <person name="Rutledge P.J."/>
            <person name="Turner P."/>
            <person name="Pitt J.I."/>
            <person name="Lacey E."/>
            <person name="Chooi Y.H."/>
            <person name="Piggott A.M."/>
        </authorList>
    </citation>
    <scope>NUCLEOTIDE SEQUENCE</scope>
    <source>
        <strain evidence="10">MST-FP2251</strain>
    </source>
</reference>
<dbReference type="SUPFAM" id="SSF48264">
    <property type="entry name" value="Cytochrome P450"/>
    <property type="match status" value="1"/>
</dbReference>
<name>A0AAD4CPH6_ASPNN</name>
<evidence type="ECO:0000256" key="3">
    <source>
        <dbReference type="ARBA" id="ARBA00022617"/>
    </source>
</evidence>
<proteinExistence type="inferred from homology"/>
<protein>
    <recommendedName>
        <fullName evidence="12">Cytochrome P450</fullName>
    </recommendedName>
</protein>
<dbReference type="InterPro" id="IPR050364">
    <property type="entry name" value="Cytochrome_P450_fung"/>
</dbReference>
<gene>
    <name evidence="10" type="ORF">FE257_005996</name>
</gene>
<keyword evidence="3 8" id="KW-0349">Heme</keyword>
<dbReference type="PANTHER" id="PTHR46300:SF7">
    <property type="entry name" value="P450, PUTATIVE (EUROFUNG)-RELATED"/>
    <property type="match status" value="1"/>
</dbReference>
<comment type="cofactor">
    <cofactor evidence="1 8">
        <name>heme</name>
        <dbReference type="ChEBI" id="CHEBI:30413"/>
    </cofactor>
</comment>
<keyword evidence="7 9" id="KW-0503">Monooxygenase</keyword>
<evidence type="ECO:0000256" key="9">
    <source>
        <dbReference type="RuleBase" id="RU000461"/>
    </source>
</evidence>
<keyword evidence="6 8" id="KW-0408">Iron</keyword>
<evidence type="ECO:0000313" key="10">
    <source>
        <dbReference type="EMBL" id="KAF9890330.1"/>
    </source>
</evidence>
<keyword evidence="4 8" id="KW-0479">Metal-binding</keyword>
<organism evidence="10 11">
    <name type="scientific">Aspergillus nanangensis</name>
    <dbReference type="NCBI Taxonomy" id="2582783"/>
    <lineage>
        <taxon>Eukaryota</taxon>
        <taxon>Fungi</taxon>
        <taxon>Dikarya</taxon>
        <taxon>Ascomycota</taxon>
        <taxon>Pezizomycotina</taxon>
        <taxon>Eurotiomycetes</taxon>
        <taxon>Eurotiomycetidae</taxon>
        <taxon>Eurotiales</taxon>
        <taxon>Aspergillaceae</taxon>
        <taxon>Aspergillus</taxon>
        <taxon>Aspergillus subgen. Circumdati</taxon>
    </lineage>
</organism>
<accession>A0AAD4CPH6</accession>
<dbReference type="PRINTS" id="PR00385">
    <property type="entry name" value="P450"/>
</dbReference>
<dbReference type="InterPro" id="IPR036396">
    <property type="entry name" value="Cyt_P450_sf"/>
</dbReference>
<dbReference type="EMBL" id="VCAU01000027">
    <property type="protein sequence ID" value="KAF9890330.1"/>
    <property type="molecule type" value="Genomic_DNA"/>
</dbReference>
<dbReference type="GO" id="GO:0004497">
    <property type="term" value="F:monooxygenase activity"/>
    <property type="evidence" value="ECO:0007669"/>
    <property type="project" value="UniProtKB-KW"/>
</dbReference>
<dbReference type="AlphaFoldDB" id="A0AAD4CPH6"/>
<evidence type="ECO:0000256" key="2">
    <source>
        <dbReference type="ARBA" id="ARBA00010617"/>
    </source>
</evidence>
<dbReference type="PROSITE" id="PS00086">
    <property type="entry name" value="CYTOCHROME_P450"/>
    <property type="match status" value="1"/>
</dbReference>
<evidence type="ECO:0000256" key="8">
    <source>
        <dbReference type="PIRSR" id="PIRSR602401-1"/>
    </source>
</evidence>
<dbReference type="Pfam" id="PF00067">
    <property type="entry name" value="p450"/>
    <property type="match status" value="1"/>
</dbReference>
<dbReference type="InterPro" id="IPR001128">
    <property type="entry name" value="Cyt_P450"/>
</dbReference>
<evidence type="ECO:0000256" key="1">
    <source>
        <dbReference type="ARBA" id="ARBA00001971"/>
    </source>
</evidence>
<keyword evidence="5 9" id="KW-0560">Oxidoreductase</keyword>
<evidence type="ECO:0000256" key="7">
    <source>
        <dbReference type="ARBA" id="ARBA00023033"/>
    </source>
</evidence>
<dbReference type="GO" id="GO:0005506">
    <property type="term" value="F:iron ion binding"/>
    <property type="evidence" value="ECO:0007669"/>
    <property type="project" value="InterPro"/>
</dbReference>
<feature type="binding site" description="axial binding residue" evidence="8">
    <location>
        <position position="426"/>
    </location>
    <ligand>
        <name>heme</name>
        <dbReference type="ChEBI" id="CHEBI:30413"/>
    </ligand>
    <ligandPart>
        <name>Fe</name>
        <dbReference type="ChEBI" id="CHEBI:18248"/>
    </ligandPart>
</feature>
<evidence type="ECO:0008006" key="12">
    <source>
        <dbReference type="Google" id="ProtNLM"/>
    </source>
</evidence>
<dbReference type="Proteomes" id="UP001194746">
    <property type="component" value="Unassembled WGS sequence"/>
</dbReference>
<dbReference type="Gene3D" id="1.10.630.10">
    <property type="entry name" value="Cytochrome P450"/>
    <property type="match status" value="1"/>
</dbReference>